<dbReference type="PANTHER" id="PTHR33116:SF84">
    <property type="entry name" value="RNA-DIRECTED DNA POLYMERASE"/>
    <property type="match status" value="1"/>
</dbReference>
<comment type="caution">
    <text evidence="3">The sequence shown here is derived from an EMBL/GenBank/DDBJ whole genome shotgun (WGS) entry which is preliminary data.</text>
</comment>
<proteinExistence type="predicted"/>
<reference evidence="3" key="2">
    <citation type="submission" date="2020-06" db="EMBL/GenBank/DDBJ databases">
        <title>Helianthus annuus Genome sequencing and assembly Release 2.</title>
        <authorList>
            <person name="Gouzy J."/>
            <person name="Langlade N."/>
            <person name="Munos S."/>
        </authorList>
    </citation>
    <scope>NUCLEOTIDE SEQUENCE</scope>
    <source>
        <tissue evidence="3">Leaves</tissue>
    </source>
</reference>
<evidence type="ECO:0000313" key="4">
    <source>
        <dbReference type="Proteomes" id="UP000215914"/>
    </source>
</evidence>
<feature type="domain" description="Reverse transcriptase zinc-binding" evidence="2">
    <location>
        <begin position="243"/>
        <end position="332"/>
    </location>
</feature>
<organism evidence="3 4">
    <name type="scientific">Helianthus annuus</name>
    <name type="common">Common sunflower</name>
    <dbReference type="NCBI Taxonomy" id="4232"/>
    <lineage>
        <taxon>Eukaryota</taxon>
        <taxon>Viridiplantae</taxon>
        <taxon>Streptophyta</taxon>
        <taxon>Embryophyta</taxon>
        <taxon>Tracheophyta</taxon>
        <taxon>Spermatophyta</taxon>
        <taxon>Magnoliopsida</taxon>
        <taxon>eudicotyledons</taxon>
        <taxon>Gunneridae</taxon>
        <taxon>Pentapetalae</taxon>
        <taxon>asterids</taxon>
        <taxon>campanulids</taxon>
        <taxon>Asterales</taxon>
        <taxon>Asteraceae</taxon>
        <taxon>Asteroideae</taxon>
        <taxon>Heliantheae alliance</taxon>
        <taxon>Heliantheae</taxon>
        <taxon>Helianthus</taxon>
    </lineage>
</organism>
<keyword evidence="1" id="KW-1133">Transmembrane helix</keyword>
<accession>A0A9K3I3Q7</accession>
<dbReference type="AlphaFoldDB" id="A0A9K3I3Q7"/>
<protein>
    <submittedName>
        <fullName evidence="3">Reverse transcriptase zinc-binding domain-containing protein</fullName>
    </submittedName>
</protein>
<reference evidence="3" key="1">
    <citation type="journal article" date="2017" name="Nature">
        <title>The sunflower genome provides insights into oil metabolism, flowering and Asterid evolution.</title>
        <authorList>
            <person name="Badouin H."/>
            <person name="Gouzy J."/>
            <person name="Grassa C.J."/>
            <person name="Murat F."/>
            <person name="Staton S.E."/>
            <person name="Cottret L."/>
            <person name="Lelandais-Briere C."/>
            <person name="Owens G.L."/>
            <person name="Carrere S."/>
            <person name="Mayjonade B."/>
            <person name="Legrand L."/>
            <person name="Gill N."/>
            <person name="Kane N.C."/>
            <person name="Bowers J.E."/>
            <person name="Hubner S."/>
            <person name="Bellec A."/>
            <person name="Berard A."/>
            <person name="Berges H."/>
            <person name="Blanchet N."/>
            <person name="Boniface M.C."/>
            <person name="Brunel D."/>
            <person name="Catrice O."/>
            <person name="Chaidir N."/>
            <person name="Claudel C."/>
            <person name="Donnadieu C."/>
            <person name="Faraut T."/>
            <person name="Fievet G."/>
            <person name="Helmstetter N."/>
            <person name="King M."/>
            <person name="Knapp S.J."/>
            <person name="Lai Z."/>
            <person name="Le Paslier M.C."/>
            <person name="Lippi Y."/>
            <person name="Lorenzon L."/>
            <person name="Mandel J.R."/>
            <person name="Marage G."/>
            <person name="Marchand G."/>
            <person name="Marquand E."/>
            <person name="Bret-Mestries E."/>
            <person name="Morien E."/>
            <person name="Nambeesan S."/>
            <person name="Nguyen T."/>
            <person name="Pegot-Espagnet P."/>
            <person name="Pouilly N."/>
            <person name="Raftis F."/>
            <person name="Sallet E."/>
            <person name="Schiex T."/>
            <person name="Thomas J."/>
            <person name="Vandecasteele C."/>
            <person name="Vares D."/>
            <person name="Vear F."/>
            <person name="Vautrin S."/>
            <person name="Crespi M."/>
            <person name="Mangin B."/>
            <person name="Burke J.M."/>
            <person name="Salse J."/>
            <person name="Munos S."/>
            <person name="Vincourt P."/>
            <person name="Rieseberg L.H."/>
            <person name="Langlade N.B."/>
        </authorList>
    </citation>
    <scope>NUCLEOTIDE SEQUENCE</scope>
    <source>
        <tissue evidence="3">Leaves</tissue>
    </source>
</reference>
<evidence type="ECO:0000256" key="1">
    <source>
        <dbReference type="SAM" id="Phobius"/>
    </source>
</evidence>
<keyword evidence="3" id="KW-0808">Transferase</keyword>
<evidence type="ECO:0000313" key="3">
    <source>
        <dbReference type="EMBL" id="KAF5789894.1"/>
    </source>
</evidence>
<gene>
    <name evidence="3" type="ORF">HanXRQr2_Chr09g0376601</name>
</gene>
<dbReference type="PANTHER" id="PTHR33116">
    <property type="entry name" value="REVERSE TRANSCRIPTASE ZINC-BINDING DOMAIN-CONTAINING PROTEIN-RELATED-RELATED"/>
    <property type="match status" value="1"/>
</dbReference>
<name>A0A9K3I3Q7_HELAN</name>
<keyword evidence="1" id="KW-0812">Transmembrane</keyword>
<sequence>MSDRISSWKNRYLSFGGQLQLVISVLSAMHVYWSLVFILPTRIIKELEAKMRGFLWCQGPMARGKAKVSWDAVCMPKYEGGLGIRRISEMNIALMASNAWSIVIHRESLWVAWIHTYRLKDRNFWDCQIPNNCSWSWRKILQVRSLIQPYIWAKVGNGEKISAWYDKWKEVGPLKSFLSPRAISNAGFNLKTKVKDIWDDGRWCWPEEWLRLYPILNGISQQVLVEEIQDKFYWKSENKMLDFPSSVAWQSVRTNGNEVAWVDIVWFSKCIPKHAFLMWLIMRKKLLTQDKILRWEHTRGSSMNMMCCVLCYGNVDSHDHLFFSCKYSSQVWNLIRDQANMEDVNPVWEDVNPVWEEIISWLLDRRSLKKLNNVVARLITAAAAYYIWRERNARLFRNTTRPPDVLAKHILATVRYKLMGMKFKNTCQVVETLRKWSIHGNLIVDGDNQASNMDT</sequence>
<dbReference type="GO" id="GO:0003964">
    <property type="term" value="F:RNA-directed DNA polymerase activity"/>
    <property type="evidence" value="ECO:0007669"/>
    <property type="project" value="UniProtKB-KW"/>
</dbReference>
<keyword evidence="3" id="KW-0695">RNA-directed DNA polymerase</keyword>
<keyword evidence="4" id="KW-1185">Reference proteome</keyword>
<dbReference type="EMBL" id="MNCJ02000324">
    <property type="protein sequence ID" value="KAF5789894.1"/>
    <property type="molecule type" value="Genomic_DNA"/>
</dbReference>
<evidence type="ECO:0000259" key="2">
    <source>
        <dbReference type="Pfam" id="PF13966"/>
    </source>
</evidence>
<dbReference type="Proteomes" id="UP000215914">
    <property type="component" value="Unassembled WGS sequence"/>
</dbReference>
<dbReference type="Gramene" id="mRNA:HanXRQr2_Chr09g0376601">
    <property type="protein sequence ID" value="CDS:HanXRQr2_Chr09g0376601.1"/>
    <property type="gene ID" value="HanXRQr2_Chr09g0376601"/>
</dbReference>
<dbReference type="Pfam" id="PF13966">
    <property type="entry name" value="zf-RVT"/>
    <property type="match status" value="1"/>
</dbReference>
<keyword evidence="1" id="KW-0472">Membrane</keyword>
<keyword evidence="3" id="KW-0548">Nucleotidyltransferase</keyword>
<feature type="transmembrane region" description="Helical" evidence="1">
    <location>
        <begin position="20"/>
        <end position="44"/>
    </location>
</feature>
<dbReference type="InterPro" id="IPR026960">
    <property type="entry name" value="RVT-Znf"/>
</dbReference>